<dbReference type="Pfam" id="PF26138">
    <property type="entry name" value="DUF8040"/>
    <property type="match status" value="1"/>
</dbReference>
<feature type="domain" description="DUF8040" evidence="11">
    <location>
        <begin position="63"/>
        <end position="141"/>
    </location>
</feature>
<protein>
    <submittedName>
        <fullName evidence="12">Nuclease</fullName>
    </submittedName>
</protein>
<evidence type="ECO:0000259" key="11">
    <source>
        <dbReference type="Pfam" id="PF26138"/>
    </source>
</evidence>
<dbReference type="GO" id="GO:0005634">
    <property type="term" value="C:nucleus"/>
    <property type="evidence" value="ECO:0007669"/>
    <property type="project" value="UniProtKB-SubCell"/>
</dbReference>
<keyword evidence="4" id="KW-0540">Nuclease</keyword>
<feature type="transmembrane region" description="Helical" evidence="9">
    <location>
        <begin position="12"/>
        <end position="30"/>
    </location>
</feature>
<keyword evidence="13" id="KW-1185">Reference proteome</keyword>
<comment type="similarity">
    <text evidence="3">Belongs to the HARBI1 family.</text>
</comment>
<dbReference type="GO" id="GO:0016787">
    <property type="term" value="F:hydrolase activity"/>
    <property type="evidence" value="ECO:0007669"/>
    <property type="project" value="UniProtKB-KW"/>
</dbReference>
<evidence type="ECO:0000256" key="6">
    <source>
        <dbReference type="ARBA" id="ARBA00022801"/>
    </source>
</evidence>
<evidence type="ECO:0000256" key="7">
    <source>
        <dbReference type="ARBA" id="ARBA00023242"/>
    </source>
</evidence>
<comment type="caution">
    <text evidence="12">The sequence shown here is derived from an EMBL/GenBank/DDBJ whole genome shotgun (WGS) entry which is preliminary data.</text>
</comment>
<reference evidence="12" key="1">
    <citation type="submission" date="2022-08" db="EMBL/GenBank/DDBJ databases">
        <authorList>
            <person name="Marques A."/>
        </authorList>
    </citation>
    <scope>NUCLEOTIDE SEQUENCE</scope>
    <source>
        <strain evidence="12">RhyPub2mFocal</strain>
        <tissue evidence="12">Leaves</tissue>
    </source>
</reference>
<proteinExistence type="inferred from homology"/>
<dbReference type="Proteomes" id="UP001140206">
    <property type="component" value="Chromosome 5"/>
</dbReference>
<keyword evidence="5" id="KW-0479">Metal-binding</keyword>
<dbReference type="InterPro" id="IPR027806">
    <property type="entry name" value="HARBI1_dom"/>
</dbReference>
<evidence type="ECO:0000256" key="1">
    <source>
        <dbReference type="ARBA" id="ARBA00001968"/>
    </source>
</evidence>
<comment type="subcellular location">
    <subcellularLocation>
        <location evidence="2">Nucleus</location>
    </subcellularLocation>
</comment>
<evidence type="ECO:0000313" key="13">
    <source>
        <dbReference type="Proteomes" id="UP001140206"/>
    </source>
</evidence>
<gene>
    <name evidence="12" type="ORF">LUZ62_087664</name>
</gene>
<dbReference type="Pfam" id="PF13359">
    <property type="entry name" value="DDE_Tnp_4"/>
    <property type="match status" value="1"/>
</dbReference>
<dbReference type="EMBL" id="JAMFTS010000005">
    <property type="protein sequence ID" value="KAJ4753259.1"/>
    <property type="molecule type" value="Genomic_DNA"/>
</dbReference>
<keyword evidence="8" id="KW-0175">Coiled coil</keyword>
<dbReference type="PANTHER" id="PTHR22930">
    <property type="match status" value="1"/>
</dbReference>
<organism evidence="12 13">
    <name type="scientific">Rhynchospora pubera</name>
    <dbReference type="NCBI Taxonomy" id="906938"/>
    <lineage>
        <taxon>Eukaryota</taxon>
        <taxon>Viridiplantae</taxon>
        <taxon>Streptophyta</taxon>
        <taxon>Embryophyta</taxon>
        <taxon>Tracheophyta</taxon>
        <taxon>Spermatophyta</taxon>
        <taxon>Magnoliopsida</taxon>
        <taxon>Liliopsida</taxon>
        <taxon>Poales</taxon>
        <taxon>Cyperaceae</taxon>
        <taxon>Cyperoideae</taxon>
        <taxon>Rhynchosporeae</taxon>
        <taxon>Rhynchospora</taxon>
    </lineage>
</organism>
<keyword evidence="7" id="KW-0539">Nucleus</keyword>
<keyword evidence="9" id="KW-0472">Membrane</keyword>
<keyword evidence="9" id="KW-1133">Transmembrane helix</keyword>
<sequence>MDPNHFQAYRKMLIAAMTAYIGYFFVLIHIERYRNQILELRAEARIEREEVRDKLMKKLRDDVECRNVIRMGPDVFRRLCAILRGTFRLRDNQYSCVEEQVAKFLHVLSHNTRNRLLRFYFGRSLGTISCHFHRVLRAIVSVEDRLLLQPSDDCEIPKEILLKRKFNPYFEKCIGAIDGTHIRVKVPKNDAKRYRSRKQFPTMNNLVACSFDMKFTYVLAGWEGSAHDSTVLQDALQRDDKLKIPRGRYYLADAGYALSPSFLTPYRATRYHLKEYSSRPPENSKELYNLRHSSLRNVVERCIGVVKKRFPIIASGTEPSYDEDTVSDIFFACCMLHNFLMGVDPDERLIAEVDNELMHGEIESNRTVVSRSENYREGERIRDNIALRMWTDYNQRDALRI</sequence>
<name>A0AAV8CCQ2_9POAL</name>
<dbReference type="InterPro" id="IPR058353">
    <property type="entry name" value="DUF8040"/>
</dbReference>
<feature type="coiled-coil region" evidence="8">
    <location>
        <begin position="30"/>
        <end position="61"/>
    </location>
</feature>
<comment type="cofactor">
    <cofactor evidence="1">
        <name>a divalent metal cation</name>
        <dbReference type="ChEBI" id="CHEBI:60240"/>
    </cofactor>
</comment>
<evidence type="ECO:0000256" key="2">
    <source>
        <dbReference type="ARBA" id="ARBA00004123"/>
    </source>
</evidence>
<evidence type="ECO:0000313" key="12">
    <source>
        <dbReference type="EMBL" id="KAJ4753259.1"/>
    </source>
</evidence>
<feature type="domain" description="DDE Tnp4" evidence="10">
    <location>
        <begin position="177"/>
        <end position="338"/>
    </location>
</feature>
<keyword evidence="9" id="KW-0812">Transmembrane</keyword>
<dbReference type="GO" id="GO:0046872">
    <property type="term" value="F:metal ion binding"/>
    <property type="evidence" value="ECO:0007669"/>
    <property type="project" value="UniProtKB-KW"/>
</dbReference>
<dbReference type="InterPro" id="IPR045249">
    <property type="entry name" value="HARBI1-like"/>
</dbReference>
<evidence type="ECO:0000256" key="4">
    <source>
        <dbReference type="ARBA" id="ARBA00022722"/>
    </source>
</evidence>
<dbReference type="AlphaFoldDB" id="A0AAV8CCQ2"/>
<evidence type="ECO:0000256" key="9">
    <source>
        <dbReference type="SAM" id="Phobius"/>
    </source>
</evidence>
<dbReference type="PANTHER" id="PTHR22930:SF268">
    <property type="entry name" value="NUCLEASE HARBI1"/>
    <property type="match status" value="1"/>
</dbReference>
<accession>A0AAV8CCQ2</accession>
<evidence type="ECO:0000256" key="3">
    <source>
        <dbReference type="ARBA" id="ARBA00006958"/>
    </source>
</evidence>
<keyword evidence="6" id="KW-0378">Hydrolase</keyword>
<dbReference type="GO" id="GO:0004518">
    <property type="term" value="F:nuclease activity"/>
    <property type="evidence" value="ECO:0007669"/>
    <property type="project" value="UniProtKB-KW"/>
</dbReference>
<evidence type="ECO:0000256" key="5">
    <source>
        <dbReference type="ARBA" id="ARBA00022723"/>
    </source>
</evidence>
<evidence type="ECO:0000256" key="8">
    <source>
        <dbReference type="SAM" id="Coils"/>
    </source>
</evidence>
<evidence type="ECO:0000259" key="10">
    <source>
        <dbReference type="Pfam" id="PF13359"/>
    </source>
</evidence>